<evidence type="ECO:0000313" key="7">
    <source>
        <dbReference type="EMBL" id="CAG5087905.1"/>
    </source>
</evidence>
<accession>A0ABN7S0Y5</accession>
<dbReference type="Pfam" id="PF00157">
    <property type="entry name" value="Pou"/>
    <property type="match status" value="1"/>
</dbReference>
<evidence type="ECO:0000256" key="3">
    <source>
        <dbReference type="ARBA" id="ARBA00023155"/>
    </source>
</evidence>
<gene>
    <name evidence="7" type="ORF">OKIOD_LOCUS3222</name>
</gene>
<keyword evidence="4" id="KW-0539">Nucleus</keyword>
<dbReference type="SMART" id="SM00352">
    <property type="entry name" value="POU"/>
    <property type="match status" value="1"/>
</dbReference>
<dbReference type="PROSITE" id="PS51179">
    <property type="entry name" value="POU_3"/>
    <property type="match status" value="1"/>
</dbReference>
<feature type="compositionally biased region" description="Polar residues" evidence="5">
    <location>
        <begin position="52"/>
        <end position="64"/>
    </location>
</feature>
<dbReference type="InterPro" id="IPR010982">
    <property type="entry name" value="Lambda_DNA-bd_dom_sf"/>
</dbReference>
<dbReference type="CDD" id="cd00093">
    <property type="entry name" value="HTH_XRE"/>
    <property type="match status" value="1"/>
</dbReference>
<sequence length="171" mass="19428">MATYQLPELNGEEVFSILNGFEFNNITESAHFFDQMIFEYSKFMQPFPAQVTSPVASRSPSPSKSFKMKTTRASRSSPVSPISPYQAPTSPDTELITDDAIDSMRLAIRRLRVKLGLTQAQAAKEMTSITGRKTSQTSLCRFENNQLHKNNMRTLYPAFKLWLEYHAVSVY</sequence>
<keyword evidence="2" id="KW-0238">DNA-binding</keyword>
<evidence type="ECO:0000256" key="2">
    <source>
        <dbReference type="ARBA" id="ARBA00023125"/>
    </source>
</evidence>
<dbReference type="Proteomes" id="UP001158576">
    <property type="component" value="Chromosome PAR"/>
</dbReference>
<evidence type="ECO:0000256" key="5">
    <source>
        <dbReference type="SAM" id="MobiDB-lite"/>
    </source>
</evidence>
<reference evidence="7 8" key="1">
    <citation type="submission" date="2021-04" db="EMBL/GenBank/DDBJ databases">
        <authorList>
            <person name="Bliznina A."/>
        </authorList>
    </citation>
    <scope>NUCLEOTIDE SEQUENCE [LARGE SCALE GENOMIC DNA]</scope>
</reference>
<comment type="subcellular location">
    <subcellularLocation>
        <location evidence="1">Nucleus</location>
    </subcellularLocation>
</comment>
<evidence type="ECO:0000313" key="8">
    <source>
        <dbReference type="Proteomes" id="UP001158576"/>
    </source>
</evidence>
<keyword evidence="3" id="KW-0371">Homeobox</keyword>
<protein>
    <submittedName>
        <fullName evidence="7">Oidioi.mRNA.OKI2018_I69.PAR.g11664.t1.cds</fullName>
    </submittedName>
</protein>
<dbReference type="InterPro" id="IPR050255">
    <property type="entry name" value="POU_domain_TF"/>
</dbReference>
<feature type="region of interest" description="Disordered" evidence="5">
    <location>
        <begin position="52"/>
        <end position="94"/>
    </location>
</feature>
<dbReference type="PANTHER" id="PTHR11636">
    <property type="entry name" value="POU DOMAIN"/>
    <property type="match status" value="1"/>
</dbReference>
<dbReference type="PRINTS" id="PR00028">
    <property type="entry name" value="POUDOMAIN"/>
</dbReference>
<dbReference type="PANTHER" id="PTHR11636:SF89">
    <property type="entry name" value="POU DOMAIN PROTEIN 2, ISOFORM B-RELATED"/>
    <property type="match status" value="1"/>
</dbReference>
<feature type="domain" description="POU-specific" evidence="6">
    <location>
        <begin position="93"/>
        <end position="167"/>
    </location>
</feature>
<name>A0ABN7S0Y5_OIKDI</name>
<proteinExistence type="predicted"/>
<organism evidence="7 8">
    <name type="scientific">Oikopleura dioica</name>
    <name type="common">Tunicate</name>
    <dbReference type="NCBI Taxonomy" id="34765"/>
    <lineage>
        <taxon>Eukaryota</taxon>
        <taxon>Metazoa</taxon>
        <taxon>Chordata</taxon>
        <taxon>Tunicata</taxon>
        <taxon>Appendicularia</taxon>
        <taxon>Copelata</taxon>
        <taxon>Oikopleuridae</taxon>
        <taxon>Oikopleura</taxon>
    </lineage>
</organism>
<dbReference type="InterPro" id="IPR013847">
    <property type="entry name" value="POU"/>
</dbReference>
<dbReference type="EMBL" id="OU015568">
    <property type="protein sequence ID" value="CAG5087905.1"/>
    <property type="molecule type" value="Genomic_DNA"/>
</dbReference>
<dbReference type="InterPro" id="IPR001387">
    <property type="entry name" value="Cro/C1-type_HTH"/>
</dbReference>
<dbReference type="Gene3D" id="1.10.260.40">
    <property type="entry name" value="lambda repressor-like DNA-binding domains"/>
    <property type="match status" value="1"/>
</dbReference>
<evidence type="ECO:0000259" key="6">
    <source>
        <dbReference type="PROSITE" id="PS51179"/>
    </source>
</evidence>
<keyword evidence="8" id="KW-1185">Reference proteome</keyword>
<dbReference type="SUPFAM" id="SSF47413">
    <property type="entry name" value="lambda repressor-like DNA-binding domains"/>
    <property type="match status" value="1"/>
</dbReference>
<evidence type="ECO:0000256" key="4">
    <source>
        <dbReference type="ARBA" id="ARBA00023242"/>
    </source>
</evidence>
<evidence type="ECO:0000256" key="1">
    <source>
        <dbReference type="ARBA" id="ARBA00004123"/>
    </source>
</evidence>
<dbReference type="InterPro" id="IPR000327">
    <property type="entry name" value="POU_dom"/>
</dbReference>